<keyword evidence="3" id="KW-1185">Reference proteome</keyword>
<dbReference type="RefSeq" id="WP_013867146.1">
    <property type="nucleotide sequence ID" value="NC_015636.1"/>
</dbReference>
<name>F8AN48_METOI</name>
<feature type="transmembrane region" description="Helical" evidence="1">
    <location>
        <begin position="86"/>
        <end position="103"/>
    </location>
</feature>
<reference evidence="2" key="1">
    <citation type="submission" date="2011-05" db="EMBL/GenBank/DDBJ databases">
        <title>Complete sequence of chromosome of Methanothermococcus okinawensis IH1.</title>
        <authorList>
            <consortium name="US DOE Joint Genome Institute"/>
            <person name="Lucas S."/>
            <person name="Han J."/>
            <person name="Lapidus A."/>
            <person name="Cheng J.-F."/>
            <person name="Goodwin L."/>
            <person name="Pitluck S."/>
            <person name="Peters L."/>
            <person name="Mikhailova N."/>
            <person name="Held B."/>
            <person name="Han C."/>
            <person name="Tapia R."/>
            <person name="Land M."/>
            <person name="Hauser L."/>
            <person name="Kyrpides N."/>
            <person name="Ivanova N."/>
            <person name="Pagani I."/>
            <person name="Sieprawska-Lupa M."/>
            <person name="Takai K."/>
            <person name="Miyazaki J."/>
            <person name="Whitman W."/>
            <person name="Woyke T."/>
        </authorList>
    </citation>
    <scope>NUCLEOTIDE SEQUENCE [LARGE SCALE GENOMIC DNA]</scope>
    <source>
        <strain evidence="2">IH1</strain>
    </source>
</reference>
<feature type="transmembrane region" description="Helical" evidence="1">
    <location>
        <begin position="47"/>
        <end position="65"/>
    </location>
</feature>
<feature type="transmembrane region" description="Helical" evidence="1">
    <location>
        <begin position="12"/>
        <end position="35"/>
    </location>
</feature>
<evidence type="ECO:0000313" key="2">
    <source>
        <dbReference type="EMBL" id="AEH06962.1"/>
    </source>
</evidence>
<dbReference type="eggNOG" id="arCOG10171">
    <property type="taxonomic scope" value="Archaea"/>
</dbReference>
<dbReference type="KEGG" id="mok:Metok_0992"/>
<keyword evidence="1" id="KW-0472">Membrane</keyword>
<proteinExistence type="predicted"/>
<keyword evidence="1" id="KW-1133">Transmembrane helix</keyword>
<dbReference type="Proteomes" id="UP000009296">
    <property type="component" value="Chromosome"/>
</dbReference>
<dbReference type="GeneID" id="10773144"/>
<organism evidence="2 3">
    <name type="scientific">Methanothermococcus okinawensis (strain DSM 14208 / JCM 11175 / IH1)</name>
    <dbReference type="NCBI Taxonomy" id="647113"/>
    <lineage>
        <taxon>Archaea</taxon>
        <taxon>Methanobacteriati</taxon>
        <taxon>Methanobacteriota</taxon>
        <taxon>Methanomada group</taxon>
        <taxon>Methanococci</taxon>
        <taxon>Methanococcales</taxon>
        <taxon>Methanococcaceae</taxon>
        <taxon>Methanothermococcus</taxon>
    </lineage>
</organism>
<protein>
    <recommendedName>
        <fullName evidence="4">DUF5671 domain-containing protein</fullName>
    </recommendedName>
</protein>
<feature type="transmembrane region" description="Helical" evidence="1">
    <location>
        <begin position="123"/>
        <end position="140"/>
    </location>
</feature>
<evidence type="ECO:0000313" key="3">
    <source>
        <dbReference type="Proteomes" id="UP000009296"/>
    </source>
</evidence>
<gene>
    <name evidence="2" type="ordered locus">Metok_0992</name>
</gene>
<sequence length="186" mass="21292">MGQQNSPKYDCIICIILITTMTICLCVVIHCILQICCISQAAHFNNTYIYCGIISVVIMLMSLVVQGYLNKSERGFVLTKGEVRRSLAISITTFYFLTMSLILSGVNTTLLNNNINTQIINNLHWVIMSVFGFYFGFRYLDSWARQKTLKEILGKSPESLKSETKLKLKDEEIKNILYEVLNIRKK</sequence>
<keyword evidence="1" id="KW-0812">Transmembrane</keyword>
<dbReference type="AlphaFoldDB" id="F8AN48"/>
<evidence type="ECO:0008006" key="4">
    <source>
        <dbReference type="Google" id="ProtNLM"/>
    </source>
</evidence>
<evidence type="ECO:0000256" key="1">
    <source>
        <dbReference type="SAM" id="Phobius"/>
    </source>
</evidence>
<dbReference type="EMBL" id="CP002792">
    <property type="protein sequence ID" value="AEH06962.1"/>
    <property type="molecule type" value="Genomic_DNA"/>
</dbReference>
<dbReference type="HOGENOM" id="CLU_1451431_0_0_2"/>
<accession>F8AN48</accession>